<organism evidence="4 5">
    <name type="scientific">Penelope pileata</name>
    <dbReference type="NCBI Taxonomy" id="1118817"/>
    <lineage>
        <taxon>Eukaryota</taxon>
        <taxon>Metazoa</taxon>
        <taxon>Chordata</taxon>
        <taxon>Craniata</taxon>
        <taxon>Vertebrata</taxon>
        <taxon>Euteleostomi</taxon>
        <taxon>Archelosauria</taxon>
        <taxon>Archosauria</taxon>
        <taxon>Dinosauria</taxon>
        <taxon>Saurischia</taxon>
        <taxon>Theropoda</taxon>
        <taxon>Coelurosauria</taxon>
        <taxon>Aves</taxon>
        <taxon>Neognathae</taxon>
        <taxon>Galloanserae</taxon>
        <taxon>Galliformes</taxon>
        <taxon>Cracidae</taxon>
        <taxon>Penelope</taxon>
    </lineage>
</organism>
<protein>
    <submittedName>
        <fullName evidence="4">F149A protein</fullName>
    </submittedName>
</protein>
<reference evidence="4" key="1">
    <citation type="submission" date="2019-09" db="EMBL/GenBank/DDBJ databases">
        <title>Bird 10,000 Genomes (B10K) Project - Family phase.</title>
        <authorList>
            <person name="Zhang G."/>
        </authorList>
    </citation>
    <scope>NUCLEOTIDE SEQUENCE</scope>
    <source>
        <strain evidence="4">B10K-DU-001-08</strain>
        <tissue evidence="4">Muscle</tissue>
    </source>
</reference>
<dbReference type="EMBL" id="WBMW01003654">
    <property type="protein sequence ID" value="NXC45566.1"/>
    <property type="molecule type" value="Genomic_DNA"/>
</dbReference>
<dbReference type="OrthoDB" id="2134133at2759"/>
<dbReference type="Pfam" id="PF12516">
    <property type="entry name" value="DUF3719"/>
    <property type="match status" value="1"/>
</dbReference>
<proteinExistence type="inferred from homology"/>
<evidence type="ECO:0000259" key="3">
    <source>
        <dbReference type="Pfam" id="PF12516"/>
    </source>
</evidence>
<dbReference type="PANTHER" id="PTHR31997">
    <property type="entry name" value="AGAP003710-PA"/>
    <property type="match status" value="1"/>
</dbReference>
<comment type="caution">
    <text evidence="4">The sequence shown here is derived from an EMBL/GenBank/DDBJ whole genome shotgun (WGS) entry which is preliminary data.</text>
</comment>
<comment type="similarity">
    <text evidence="1">Belongs to the FAM149 family.</text>
</comment>
<name>A0A851NTX8_9GALL</name>
<dbReference type="Proteomes" id="UP000613066">
    <property type="component" value="Unassembled WGS sequence"/>
</dbReference>
<feature type="non-terminal residue" evidence="4">
    <location>
        <position position="566"/>
    </location>
</feature>
<keyword evidence="5" id="KW-1185">Reference proteome</keyword>
<feature type="compositionally biased region" description="Polar residues" evidence="2">
    <location>
        <begin position="413"/>
        <end position="422"/>
    </location>
</feature>
<dbReference type="InterPro" id="IPR022194">
    <property type="entry name" value="DUF3719"/>
</dbReference>
<feature type="region of interest" description="Disordered" evidence="2">
    <location>
        <begin position="397"/>
        <end position="422"/>
    </location>
</feature>
<accession>A0A851NTX8</accession>
<feature type="non-terminal residue" evidence="4">
    <location>
        <position position="1"/>
    </location>
</feature>
<evidence type="ECO:0000313" key="5">
    <source>
        <dbReference type="Proteomes" id="UP000613066"/>
    </source>
</evidence>
<evidence type="ECO:0000256" key="2">
    <source>
        <dbReference type="SAM" id="MobiDB-lite"/>
    </source>
</evidence>
<dbReference type="PANTHER" id="PTHR31997:SF2">
    <property type="entry name" value="PROTEIN FAM149A"/>
    <property type="match status" value="1"/>
</dbReference>
<dbReference type="InterPro" id="IPR039630">
    <property type="entry name" value="FAM149"/>
</dbReference>
<sequence length="566" mass="62865">LPAIFERNVQEAISNYTCEMLSSVSSSGHATLTELNNSWSGIKSCTTGLSTERSSVYSWRDDEFDKANTQRVHQLFWDIDEMLFEGKVTSQTQSLQAECADWVERSLHLRVLGKQLLSPQDEGFQHFESRSDSFVDTKCLPSLHECTSNIKELCISGSKLIPIASPVQKPLGSGSAVISASDSSTYSFLEEEIYDADGKIEEYLAFDIKELDDESLEQKKTHLAEKRSKRGIPPVSPNACIKDAVASEVFDHIWSTVIGILEELIKKHLETNITENDKQVEKLKAVPGKLPHLPAVRVTADVGSVPLSRGSEARSVSFGSHLGSSQVHHFSSSFCSDLNGVMTIQAKPLQQRHVATVQKIQSEQEDKAHTFSSSAPNSVHTRLGRIADNRVLSSSRVQLASSRKLPSHRRLPSLTSDQLSSKAPNMYNDEILRGTKFLDRLSSGCAHTARIKLPPINSEAVEQCPSVPQQQQSPHRGRYACSRVSSAVPGSTEQQPLREQTVIAQFSRPNTTHTFRTDTPQKRSLTPMDFANHRGTSQGLLIGSQHYYKSFQRNPLNSRKRFHIAS</sequence>
<dbReference type="AlphaFoldDB" id="A0A851NTX8"/>
<evidence type="ECO:0000313" key="4">
    <source>
        <dbReference type="EMBL" id="NXC45566.1"/>
    </source>
</evidence>
<gene>
    <name evidence="4" type="primary">Fam149a</name>
    <name evidence="4" type="ORF">PENPIL_R14576</name>
</gene>
<feature type="domain" description="DUF3719" evidence="3">
    <location>
        <begin position="82"/>
        <end position="144"/>
    </location>
</feature>
<evidence type="ECO:0000256" key="1">
    <source>
        <dbReference type="ARBA" id="ARBA00008309"/>
    </source>
</evidence>